<organism evidence="1">
    <name type="scientific">Citrobacter farmeri</name>
    <dbReference type="NCBI Taxonomy" id="67824"/>
    <lineage>
        <taxon>Bacteria</taxon>
        <taxon>Pseudomonadati</taxon>
        <taxon>Pseudomonadota</taxon>
        <taxon>Gammaproteobacteria</taxon>
        <taxon>Enterobacterales</taxon>
        <taxon>Enterobacteriaceae</taxon>
        <taxon>Citrobacter</taxon>
    </lineage>
</organism>
<comment type="caution">
    <text evidence="1">The sequence shown here is derived from an EMBL/GenBank/DDBJ whole genome shotgun (WGS) entry which is preliminary data.</text>
</comment>
<sequence length="176" mass="20739">MRAATATKPKKIDAYRKEPSVNKKYLPYSYHLNDYVISMENGDLMAFFKLDGRTHDCASDRELVTWHKDLNTLVKSFGTDHVELWTHEYHHEAKEYPDGEYDHFFPAYVDQYNRKLHGDSKQLINDLYLTVIYKQVGDKTQKFLAKFEKPTRDEIQQMQNEALEGLEDISEQILEA</sequence>
<dbReference type="AlphaFoldDB" id="A0A8H9P1Z2"/>
<name>A0A8H9P1Z2_9ENTR</name>
<dbReference type="Proteomes" id="UP000864563">
    <property type="component" value="Unassembled WGS sequence"/>
</dbReference>
<dbReference type="EMBL" id="DACSDU010000068">
    <property type="protein sequence ID" value="HAT1589232.1"/>
    <property type="molecule type" value="Genomic_DNA"/>
</dbReference>
<evidence type="ECO:0000313" key="1">
    <source>
        <dbReference type="EMBL" id="HAT1589232.1"/>
    </source>
</evidence>
<gene>
    <name evidence="1" type="ORF">I8Y00_005656</name>
</gene>
<proteinExistence type="predicted"/>
<feature type="non-terminal residue" evidence="1">
    <location>
        <position position="176"/>
    </location>
</feature>
<protein>
    <submittedName>
        <fullName evidence="1">Conjugal transfer protein TraB</fullName>
    </submittedName>
</protein>
<reference evidence="1" key="2">
    <citation type="submission" date="2020-11" db="EMBL/GenBank/DDBJ databases">
        <authorList>
            <consortium name="NCBI Pathogen Detection Project"/>
        </authorList>
    </citation>
    <scope>NUCLEOTIDE SEQUENCE</scope>
    <source>
        <strain evidence="1">YDC697-2</strain>
    </source>
</reference>
<reference evidence="1" key="1">
    <citation type="journal article" date="2018" name="Genome Biol.">
        <title>SKESA: strategic k-mer extension for scrupulous assemblies.</title>
        <authorList>
            <person name="Souvorov A."/>
            <person name="Agarwala R."/>
            <person name="Lipman D.J."/>
        </authorList>
    </citation>
    <scope>NUCLEOTIDE SEQUENCE</scope>
    <source>
        <strain evidence="1">YDC697-2</strain>
    </source>
</reference>
<accession>A0A8H9P1Z2</accession>